<evidence type="ECO:0000313" key="1">
    <source>
        <dbReference type="EMBL" id="EDR06798.1"/>
    </source>
</evidence>
<protein>
    <submittedName>
        <fullName evidence="1">Predicted protein</fullName>
    </submittedName>
</protein>
<gene>
    <name evidence="1" type="ORF">LACBIDRAFT_299679</name>
</gene>
<sequence>MPPTDSIGCSEYQVGEWVLRHFMPKCPLSLPCPPPFRKVLGMPVRPSDSINDACEIYTKRCHGMSTILVNPMNFFVRAALDHR</sequence>
<dbReference type="GeneID" id="6078340"/>
<keyword evidence="2" id="KW-1185">Reference proteome</keyword>
<dbReference type="EMBL" id="DS547107">
    <property type="protein sequence ID" value="EDR06798.1"/>
    <property type="molecule type" value="Genomic_DNA"/>
</dbReference>
<dbReference type="KEGG" id="lbc:LACBIDRAFT_299679"/>
<dbReference type="HOGENOM" id="CLU_2542950_0_0_1"/>
<accession>B0DF57</accession>
<dbReference type="RefSeq" id="XP_001882645.1">
    <property type="nucleotide sequence ID" value="XM_001882610.1"/>
</dbReference>
<name>B0DF57_LACBS</name>
<reference evidence="1 2" key="1">
    <citation type="journal article" date="2008" name="Nature">
        <title>The genome of Laccaria bicolor provides insights into mycorrhizal symbiosis.</title>
        <authorList>
            <person name="Martin F."/>
            <person name="Aerts A."/>
            <person name="Ahren D."/>
            <person name="Brun A."/>
            <person name="Danchin E.G.J."/>
            <person name="Duchaussoy F."/>
            <person name="Gibon J."/>
            <person name="Kohler A."/>
            <person name="Lindquist E."/>
            <person name="Pereda V."/>
            <person name="Salamov A."/>
            <person name="Shapiro H.J."/>
            <person name="Wuyts J."/>
            <person name="Blaudez D."/>
            <person name="Buee M."/>
            <person name="Brokstein P."/>
            <person name="Canbaeck B."/>
            <person name="Cohen D."/>
            <person name="Courty P.E."/>
            <person name="Coutinho P.M."/>
            <person name="Delaruelle C."/>
            <person name="Detter J.C."/>
            <person name="Deveau A."/>
            <person name="DiFazio S."/>
            <person name="Duplessis S."/>
            <person name="Fraissinet-Tachet L."/>
            <person name="Lucic E."/>
            <person name="Frey-Klett P."/>
            <person name="Fourrey C."/>
            <person name="Feussner I."/>
            <person name="Gay G."/>
            <person name="Grimwood J."/>
            <person name="Hoegger P.J."/>
            <person name="Jain P."/>
            <person name="Kilaru S."/>
            <person name="Labbe J."/>
            <person name="Lin Y.C."/>
            <person name="Legue V."/>
            <person name="Le Tacon F."/>
            <person name="Marmeisse R."/>
            <person name="Melayah D."/>
            <person name="Montanini B."/>
            <person name="Muratet M."/>
            <person name="Nehls U."/>
            <person name="Niculita-Hirzel H."/>
            <person name="Oudot-Le Secq M.P."/>
            <person name="Peter M."/>
            <person name="Quesneville H."/>
            <person name="Rajashekar B."/>
            <person name="Reich M."/>
            <person name="Rouhier N."/>
            <person name="Schmutz J."/>
            <person name="Yin T."/>
            <person name="Chalot M."/>
            <person name="Henrissat B."/>
            <person name="Kuees U."/>
            <person name="Lucas S."/>
            <person name="Van de Peer Y."/>
            <person name="Podila G.K."/>
            <person name="Polle A."/>
            <person name="Pukkila P.J."/>
            <person name="Richardson P.M."/>
            <person name="Rouze P."/>
            <person name="Sanders I.R."/>
            <person name="Stajich J.E."/>
            <person name="Tunlid A."/>
            <person name="Tuskan G."/>
            <person name="Grigoriev I.V."/>
        </authorList>
    </citation>
    <scope>NUCLEOTIDE SEQUENCE [LARGE SCALE GENOMIC DNA]</scope>
    <source>
        <strain evidence="2">S238N-H82 / ATCC MYA-4686</strain>
    </source>
</reference>
<organism evidence="2">
    <name type="scientific">Laccaria bicolor (strain S238N-H82 / ATCC MYA-4686)</name>
    <name type="common">Bicoloured deceiver</name>
    <name type="synonym">Laccaria laccata var. bicolor</name>
    <dbReference type="NCBI Taxonomy" id="486041"/>
    <lineage>
        <taxon>Eukaryota</taxon>
        <taxon>Fungi</taxon>
        <taxon>Dikarya</taxon>
        <taxon>Basidiomycota</taxon>
        <taxon>Agaricomycotina</taxon>
        <taxon>Agaricomycetes</taxon>
        <taxon>Agaricomycetidae</taxon>
        <taxon>Agaricales</taxon>
        <taxon>Agaricineae</taxon>
        <taxon>Hydnangiaceae</taxon>
        <taxon>Laccaria</taxon>
    </lineage>
</organism>
<proteinExistence type="predicted"/>
<evidence type="ECO:0000313" key="2">
    <source>
        <dbReference type="Proteomes" id="UP000001194"/>
    </source>
</evidence>
<dbReference type="AlphaFoldDB" id="B0DF57"/>
<dbReference type="Proteomes" id="UP000001194">
    <property type="component" value="Unassembled WGS sequence"/>
</dbReference>
<dbReference type="InParanoid" id="B0DF57"/>